<feature type="transmembrane region" description="Helical" evidence="8">
    <location>
        <begin position="186"/>
        <end position="203"/>
    </location>
</feature>
<evidence type="ECO:0000256" key="1">
    <source>
        <dbReference type="ARBA" id="ARBA00004141"/>
    </source>
</evidence>
<dbReference type="InterPro" id="IPR050360">
    <property type="entry name" value="MFS_Sugar_Transporters"/>
</dbReference>
<dbReference type="NCBIfam" id="TIGR00879">
    <property type="entry name" value="SP"/>
    <property type="match status" value="1"/>
</dbReference>
<feature type="transmembrane region" description="Helical" evidence="8">
    <location>
        <begin position="368"/>
        <end position="399"/>
    </location>
</feature>
<keyword evidence="5 8" id="KW-1133">Transmembrane helix</keyword>
<evidence type="ECO:0000313" key="11">
    <source>
        <dbReference type="Proteomes" id="UP000306584"/>
    </source>
</evidence>
<dbReference type="PANTHER" id="PTHR48022:SF28">
    <property type="entry name" value="MAJOR FACILITATOR SUPERFAMILY (MFS) PROFILE DOMAIN-CONTAINING PROTEIN-RELATED"/>
    <property type="match status" value="1"/>
</dbReference>
<feature type="transmembrane region" description="Helical" evidence="8">
    <location>
        <begin position="411"/>
        <end position="430"/>
    </location>
</feature>
<dbReference type="GO" id="GO:0005351">
    <property type="term" value="F:carbohydrate:proton symporter activity"/>
    <property type="evidence" value="ECO:0007669"/>
    <property type="project" value="TreeGrafter"/>
</dbReference>
<feature type="transmembrane region" description="Helical" evidence="8">
    <location>
        <begin position="442"/>
        <end position="460"/>
    </location>
</feature>
<dbReference type="Pfam" id="PF00083">
    <property type="entry name" value="Sugar_tr"/>
    <property type="match status" value="1"/>
</dbReference>
<name>A0A4S9LAY1_AURPU</name>
<dbReference type="PANTHER" id="PTHR48022">
    <property type="entry name" value="PLASTIDIC GLUCOSE TRANSPORTER 4"/>
    <property type="match status" value="1"/>
</dbReference>
<feature type="transmembrane region" description="Helical" evidence="8">
    <location>
        <begin position="339"/>
        <end position="362"/>
    </location>
</feature>
<comment type="similarity">
    <text evidence="2 7">Belongs to the major facilitator superfamily. Sugar transporter (TC 2.A.1.1) family.</text>
</comment>
<dbReference type="PROSITE" id="PS51257">
    <property type="entry name" value="PROKAR_LIPOPROTEIN"/>
    <property type="match status" value="1"/>
</dbReference>
<dbReference type="GO" id="GO:0016020">
    <property type="term" value="C:membrane"/>
    <property type="evidence" value="ECO:0007669"/>
    <property type="project" value="UniProtKB-SubCell"/>
</dbReference>
<evidence type="ECO:0000256" key="5">
    <source>
        <dbReference type="ARBA" id="ARBA00022989"/>
    </source>
</evidence>
<dbReference type="Gene3D" id="1.20.1250.20">
    <property type="entry name" value="MFS general substrate transporter like domains"/>
    <property type="match status" value="1"/>
</dbReference>
<sequence length="501" mass="55534">MRFIVPELEGNGLLYTVTAISCLGFLLIGFDNGLMGGFVNSDAFTTSMSIDKNTSSGTSLIALIVSIFEIGAFFGCVATSFVGQNLGRRRSILIGVMIMIVGALLQATAYSIAHMVVARVVSGFGMGFINSSVPVLQAEFSPKASRGVYACAQVSTLNFGIMMVYWIDFAFQSTGSNGSYTWRAPTILQCIFLVPMIFLTLIIPETPHWLASKDRNEEAHDVLRRMNRHVMSEEDITLVHAGILEAVALAHDSGNASWKDLLKSDCIHSRRRFLIACAIQAFQQLGGINALIYYSNTLFEESLGFSAHFAGLMSGFLNTWFFVASFIPWFLIDRIGRRPLLLSMVSLMAAVMAVEAALIRQVDLHTSIAYSCGIGAAAMLFVFQGALTIGFQATIWVYPSEILPLKLRHRGASISASLNWIFNFLIVYITPPALRTIRWRTYIIFAVLNATWVPIMYLFFPETKGLQLEDVDRLFAKEDWSLEDQMQKTTAKAEQVETIDE</sequence>
<reference evidence="10 11" key="1">
    <citation type="submission" date="2018-10" db="EMBL/GenBank/DDBJ databases">
        <title>Fifty Aureobasidium pullulans genomes reveal a recombining polyextremotolerant generalist.</title>
        <authorList>
            <person name="Gostincar C."/>
            <person name="Turk M."/>
            <person name="Zajc J."/>
            <person name="Gunde-Cimerman N."/>
        </authorList>
    </citation>
    <scope>NUCLEOTIDE SEQUENCE [LARGE SCALE GENOMIC DNA]</scope>
    <source>
        <strain evidence="10 11">EXF-6604</strain>
    </source>
</reference>
<feature type="transmembrane region" description="Helical" evidence="8">
    <location>
        <begin position="116"/>
        <end position="136"/>
    </location>
</feature>
<evidence type="ECO:0000256" key="7">
    <source>
        <dbReference type="RuleBase" id="RU003346"/>
    </source>
</evidence>
<protein>
    <submittedName>
        <fullName evidence="10">General substrate transporter</fullName>
    </submittedName>
</protein>
<feature type="transmembrane region" description="Helical" evidence="8">
    <location>
        <begin position="273"/>
        <end position="295"/>
    </location>
</feature>
<feature type="transmembrane region" description="Helical" evidence="8">
    <location>
        <begin position="148"/>
        <end position="166"/>
    </location>
</feature>
<dbReference type="InterPro" id="IPR005829">
    <property type="entry name" value="Sugar_transporter_CS"/>
</dbReference>
<evidence type="ECO:0000259" key="9">
    <source>
        <dbReference type="PROSITE" id="PS50850"/>
    </source>
</evidence>
<dbReference type="SUPFAM" id="SSF103473">
    <property type="entry name" value="MFS general substrate transporter"/>
    <property type="match status" value="1"/>
</dbReference>
<gene>
    <name evidence="10" type="ORF">D6D01_04885</name>
</gene>
<feature type="transmembrane region" description="Helical" evidence="8">
    <location>
        <begin position="307"/>
        <end position="332"/>
    </location>
</feature>
<keyword evidence="4 8" id="KW-0812">Transmembrane</keyword>
<feature type="domain" description="Major facilitator superfamily (MFS) profile" evidence="9">
    <location>
        <begin position="17"/>
        <end position="464"/>
    </location>
</feature>
<feature type="transmembrane region" description="Helical" evidence="8">
    <location>
        <begin position="12"/>
        <end position="30"/>
    </location>
</feature>
<evidence type="ECO:0000256" key="6">
    <source>
        <dbReference type="ARBA" id="ARBA00023136"/>
    </source>
</evidence>
<evidence type="ECO:0000313" key="10">
    <source>
        <dbReference type="EMBL" id="THY25785.1"/>
    </source>
</evidence>
<dbReference type="InterPro" id="IPR020846">
    <property type="entry name" value="MFS_dom"/>
</dbReference>
<dbReference type="EMBL" id="QZBD01000170">
    <property type="protein sequence ID" value="THY25785.1"/>
    <property type="molecule type" value="Genomic_DNA"/>
</dbReference>
<comment type="subcellular location">
    <subcellularLocation>
        <location evidence="1">Membrane</location>
        <topology evidence="1">Multi-pass membrane protein</topology>
    </subcellularLocation>
</comment>
<dbReference type="PROSITE" id="PS50850">
    <property type="entry name" value="MFS"/>
    <property type="match status" value="1"/>
</dbReference>
<feature type="transmembrane region" description="Helical" evidence="8">
    <location>
        <begin position="92"/>
        <end position="110"/>
    </location>
</feature>
<dbReference type="InterPro" id="IPR005828">
    <property type="entry name" value="MFS_sugar_transport-like"/>
</dbReference>
<evidence type="ECO:0000256" key="8">
    <source>
        <dbReference type="SAM" id="Phobius"/>
    </source>
</evidence>
<feature type="transmembrane region" description="Helical" evidence="8">
    <location>
        <begin position="60"/>
        <end position="83"/>
    </location>
</feature>
<evidence type="ECO:0000256" key="3">
    <source>
        <dbReference type="ARBA" id="ARBA00022448"/>
    </source>
</evidence>
<keyword evidence="3 7" id="KW-0813">Transport</keyword>
<accession>A0A4S9LAY1</accession>
<proteinExistence type="inferred from homology"/>
<comment type="caution">
    <text evidence="10">The sequence shown here is derived from an EMBL/GenBank/DDBJ whole genome shotgun (WGS) entry which is preliminary data.</text>
</comment>
<dbReference type="InterPro" id="IPR003663">
    <property type="entry name" value="Sugar/inositol_transpt"/>
</dbReference>
<dbReference type="PROSITE" id="PS00217">
    <property type="entry name" value="SUGAR_TRANSPORT_2"/>
    <property type="match status" value="1"/>
</dbReference>
<dbReference type="PRINTS" id="PR00171">
    <property type="entry name" value="SUGRTRNSPORT"/>
</dbReference>
<dbReference type="InterPro" id="IPR036259">
    <property type="entry name" value="MFS_trans_sf"/>
</dbReference>
<keyword evidence="6 8" id="KW-0472">Membrane</keyword>
<dbReference type="AlphaFoldDB" id="A0A4S9LAY1"/>
<evidence type="ECO:0000256" key="4">
    <source>
        <dbReference type="ARBA" id="ARBA00022692"/>
    </source>
</evidence>
<evidence type="ECO:0000256" key="2">
    <source>
        <dbReference type="ARBA" id="ARBA00010992"/>
    </source>
</evidence>
<dbReference type="Proteomes" id="UP000306584">
    <property type="component" value="Unassembled WGS sequence"/>
</dbReference>
<organism evidence="10 11">
    <name type="scientific">Aureobasidium pullulans</name>
    <name type="common">Black yeast</name>
    <name type="synonym">Pullularia pullulans</name>
    <dbReference type="NCBI Taxonomy" id="5580"/>
    <lineage>
        <taxon>Eukaryota</taxon>
        <taxon>Fungi</taxon>
        <taxon>Dikarya</taxon>
        <taxon>Ascomycota</taxon>
        <taxon>Pezizomycotina</taxon>
        <taxon>Dothideomycetes</taxon>
        <taxon>Dothideomycetidae</taxon>
        <taxon>Dothideales</taxon>
        <taxon>Saccotheciaceae</taxon>
        <taxon>Aureobasidium</taxon>
    </lineage>
</organism>